<gene>
    <name evidence="1" type="ORF">JCM21738_3856</name>
</gene>
<comment type="caution">
    <text evidence="1">The sequence shown here is derived from an EMBL/GenBank/DDBJ whole genome shotgun (WGS) entry which is preliminary data.</text>
</comment>
<proteinExistence type="predicted"/>
<sequence length="81" mass="8979">MVLRKVNKKMAMDSRRKLVSALDPKSPITEQYRTIRTNIQFASIDKELNTIMVTSAGPGDGKSTTAANLSVTFAQQGKRYC</sequence>
<dbReference type="Gene3D" id="3.40.50.300">
    <property type="entry name" value="P-loop containing nucleotide triphosphate hydrolases"/>
    <property type="match status" value="1"/>
</dbReference>
<organism evidence="1 2">
    <name type="scientific">Mesobacillus boroniphilus JCM 21738</name>
    <dbReference type="NCBI Taxonomy" id="1294265"/>
    <lineage>
        <taxon>Bacteria</taxon>
        <taxon>Bacillati</taxon>
        <taxon>Bacillota</taxon>
        <taxon>Bacilli</taxon>
        <taxon>Bacillales</taxon>
        <taxon>Bacillaceae</taxon>
        <taxon>Mesobacillus</taxon>
    </lineage>
</organism>
<reference evidence="1 2" key="1">
    <citation type="submission" date="2013-12" db="EMBL/GenBank/DDBJ databases">
        <title>NBRP : Genome information of microbial organism related human and environment.</title>
        <authorList>
            <person name="Hattori M."/>
            <person name="Oshima K."/>
            <person name="Inaba H."/>
            <person name="Suda W."/>
            <person name="Sakamoto M."/>
            <person name="Iino T."/>
            <person name="Kitahara M."/>
            <person name="Oshida Y."/>
            <person name="Iida T."/>
            <person name="Kudo T."/>
            <person name="Itoh T."/>
            <person name="Ahmed I."/>
            <person name="Ohkuma M."/>
        </authorList>
    </citation>
    <scope>NUCLEOTIDE SEQUENCE [LARGE SCALE GENOMIC DNA]</scope>
    <source>
        <strain evidence="1 2">JCM 21738</strain>
    </source>
</reference>
<dbReference type="PANTHER" id="PTHR32309:SF13">
    <property type="entry name" value="FERRIC ENTEROBACTIN TRANSPORT PROTEIN FEPE"/>
    <property type="match status" value="1"/>
</dbReference>
<dbReference type="InterPro" id="IPR050445">
    <property type="entry name" value="Bact_polysacc_biosynth/exp"/>
</dbReference>
<dbReference type="GO" id="GO:0005886">
    <property type="term" value="C:plasma membrane"/>
    <property type="evidence" value="ECO:0007669"/>
    <property type="project" value="TreeGrafter"/>
</dbReference>
<dbReference type="InterPro" id="IPR027417">
    <property type="entry name" value="P-loop_NTPase"/>
</dbReference>
<dbReference type="eggNOG" id="COG0489">
    <property type="taxonomic scope" value="Bacteria"/>
</dbReference>
<dbReference type="EMBL" id="BAUW01000058">
    <property type="protein sequence ID" value="GAE46924.1"/>
    <property type="molecule type" value="Genomic_DNA"/>
</dbReference>
<keyword evidence="2" id="KW-1185">Reference proteome</keyword>
<dbReference type="AlphaFoldDB" id="W4RTH5"/>
<dbReference type="GO" id="GO:0004713">
    <property type="term" value="F:protein tyrosine kinase activity"/>
    <property type="evidence" value="ECO:0007669"/>
    <property type="project" value="TreeGrafter"/>
</dbReference>
<keyword evidence="1" id="KW-0808">Transferase</keyword>
<evidence type="ECO:0000313" key="1">
    <source>
        <dbReference type="EMBL" id="GAE46924.1"/>
    </source>
</evidence>
<keyword evidence="1" id="KW-0418">Kinase</keyword>
<protein>
    <submittedName>
        <fullName evidence="1">Tyrosine-protein kinase EpsD</fullName>
    </submittedName>
</protein>
<dbReference type="SUPFAM" id="SSF52540">
    <property type="entry name" value="P-loop containing nucleoside triphosphate hydrolases"/>
    <property type="match status" value="1"/>
</dbReference>
<dbReference type="Proteomes" id="UP000018949">
    <property type="component" value="Unassembled WGS sequence"/>
</dbReference>
<evidence type="ECO:0000313" key="2">
    <source>
        <dbReference type="Proteomes" id="UP000018949"/>
    </source>
</evidence>
<accession>W4RTH5</accession>
<name>W4RTH5_9BACI</name>
<dbReference type="PANTHER" id="PTHR32309">
    <property type="entry name" value="TYROSINE-PROTEIN KINASE"/>
    <property type="match status" value="1"/>
</dbReference>